<evidence type="ECO:0000313" key="12">
    <source>
        <dbReference type="EMBL" id="ANW97251.1"/>
    </source>
</evidence>
<dbReference type="InterPro" id="IPR023753">
    <property type="entry name" value="FAD/NAD-binding_dom"/>
</dbReference>
<evidence type="ECO:0000256" key="7">
    <source>
        <dbReference type="ARBA" id="ARBA00023027"/>
    </source>
</evidence>
<dbReference type="OrthoDB" id="9781621at2"/>
<dbReference type="EC" id="1.6.5.9" evidence="2"/>
<evidence type="ECO:0000256" key="9">
    <source>
        <dbReference type="SAM" id="Phobius"/>
    </source>
</evidence>
<keyword evidence="9" id="KW-1133">Transmembrane helix</keyword>
<evidence type="ECO:0000256" key="8">
    <source>
        <dbReference type="ARBA" id="ARBA00047599"/>
    </source>
</evidence>
<sequence length="435" mass="49373">MNVPKSDLPRVVVIGGGFAGLNLVKRLRKLPIQLVMINKHNYHAFQPLLYQISTSGIESDSIAYPLRMFIKKQQNFYFRLADVKEIDPNNKIIKADIGELSYDYLIINTGTRTNYFGNKEIKKHSMPMKTIPQALNLRSLILQNFERATVETDIETQKFLLNFVIVGAGPTGVELAGAIAEFKKSVLPLDFPDLDPELMQINLLEGADRVLPPMSEHASKKSTKFLKELGVQIHTSTIVTSYDGKLATTKDGKEFATRTLIWSAGVIANRIDGFAEECSEPRSQRYFVNEFNQIKGFKDVFALGDVALMESKDYPRGHPQVAQPAIQQANNLAKNFSKILKGQDGLKPFVYKDKGSMATIGRNKAVADIKKLKFGGFFAWFIWMFVHLMSLVGFRNRLVIFISWVYNYTNYNKGSRLIVRRYSVRKRRVRTNAEL</sequence>
<dbReference type="InterPro" id="IPR036188">
    <property type="entry name" value="FAD/NAD-bd_sf"/>
</dbReference>
<keyword evidence="13" id="KW-1185">Reference proteome</keyword>
<feature type="domain" description="External alternative NADH-ubiquinone oxidoreductase-like C-terminal" evidence="11">
    <location>
        <begin position="354"/>
        <end position="407"/>
    </location>
</feature>
<feature type="transmembrane region" description="Helical" evidence="9">
    <location>
        <begin position="374"/>
        <end position="394"/>
    </location>
</feature>
<dbReference type="Proteomes" id="UP000092967">
    <property type="component" value="Chromosome"/>
</dbReference>
<protein>
    <recommendedName>
        <fullName evidence="2">NADH:ubiquinone reductase (non-electrogenic)</fullName>
        <ecNumber evidence="2">1.6.5.9</ecNumber>
    </recommendedName>
</protein>
<dbReference type="RefSeq" id="WP_068828278.1">
    <property type="nucleotide sequence ID" value="NZ_CP014224.1"/>
</dbReference>
<keyword evidence="9" id="KW-0812">Transmembrane</keyword>
<dbReference type="AlphaFoldDB" id="A0A1B1Y8Z3"/>
<dbReference type="KEGG" id="wfu:AXE80_13535"/>
<keyword evidence="5" id="KW-0809">Transit peptide</keyword>
<keyword evidence="9" id="KW-0472">Membrane</keyword>
<organism evidence="12 13">
    <name type="scientific">Wenyingzhuangia fucanilytica</name>
    <dbReference type="NCBI Taxonomy" id="1790137"/>
    <lineage>
        <taxon>Bacteria</taxon>
        <taxon>Pseudomonadati</taxon>
        <taxon>Bacteroidota</taxon>
        <taxon>Flavobacteriia</taxon>
        <taxon>Flavobacteriales</taxon>
        <taxon>Flavobacteriaceae</taxon>
        <taxon>Wenyingzhuangia</taxon>
    </lineage>
</organism>
<dbReference type="PANTHER" id="PTHR43706:SF47">
    <property type="entry name" value="EXTERNAL NADH-UBIQUINONE OXIDOREDUCTASE 1, MITOCHONDRIAL-RELATED"/>
    <property type="match status" value="1"/>
</dbReference>
<gene>
    <name evidence="12" type="ORF">AXE80_13535</name>
</gene>
<dbReference type="GO" id="GO:0050136">
    <property type="term" value="F:NADH dehydrogenase (quinone) (non-electrogenic) activity"/>
    <property type="evidence" value="ECO:0007669"/>
    <property type="project" value="UniProtKB-EC"/>
</dbReference>
<feature type="domain" description="FAD/NAD(P)-binding" evidence="10">
    <location>
        <begin position="10"/>
        <end position="329"/>
    </location>
</feature>
<dbReference type="PRINTS" id="PR00411">
    <property type="entry name" value="PNDRDTASEI"/>
</dbReference>
<dbReference type="EMBL" id="CP014224">
    <property type="protein sequence ID" value="ANW97251.1"/>
    <property type="molecule type" value="Genomic_DNA"/>
</dbReference>
<reference evidence="12 13" key="1">
    <citation type="submission" date="2016-02" db="EMBL/GenBank/DDBJ databases">
        <authorList>
            <person name="Wen L."/>
            <person name="He K."/>
            <person name="Yang H."/>
        </authorList>
    </citation>
    <scope>NUCLEOTIDE SEQUENCE [LARGE SCALE GENOMIC DNA]</scope>
    <source>
        <strain evidence="12 13">CZ1127</strain>
    </source>
</reference>
<evidence type="ECO:0000256" key="5">
    <source>
        <dbReference type="ARBA" id="ARBA00022946"/>
    </source>
</evidence>
<keyword evidence="6" id="KW-0560">Oxidoreductase</keyword>
<evidence type="ECO:0000256" key="6">
    <source>
        <dbReference type="ARBA" id="ARBA00023002"/>
    </source>
</evidence>
<dbReference type="Pfam" id="PF22366">
    <property type="entry name" value="NDH2_C"/>
    <property type="match status" value="1"/>
</dbReference>
<comment type="catalytic activity">
    <reaction evidence="8">
        <text>a quinone + NADH + H(+) = a quinol + NAD(+)</text>
        <dbReference type="Rhea" id="RHEA:46160"/>
        <dbReference type="ChEBI" id="CHEBI:15378"/>
        <dbReference type="ChEBI" id="CHEBI:24646"/>
        <dbReference type="ChEBI" id="CHEBI:57540"/>
        <dbReference type="ChEBI" id="CHEBI:57945"/>
        <dbReference type="ChEBI" id="CHEBI:132124"/>
        <dbReference type="EC" id="1.6.5.9"/>
    </reaction>
</comment>
<evidence type="ECO:0000259" key="11">
    <source>
        <dbReference type="Pfam" id="PF22366"/>
    </source>
</evidence>
<evidence type="ECO:0000259" key="10">
    <source>
        <dbReference type="Pfam" id="PF07992"/>
    </source>
</evidence>
<proteinExistence type="inferred from homology"/>
<accession>A0A1B1Y8Z3</accession>
<name>A0A1B1Y8Z3_9FLAO</name>
<dbReference type="SUPFAM" id="SSF51905">
    <property type="entry name" value="FAD/NAD(P)-binding domain"/>
    <property type="match status" value="2"/>
</dbReference>
<dbReference type="Gene3D" id="3.50.50.100">
    <property type="match status" value="1"/>
</dbReference>
<dbReference type="InterPro" id="IPR054585">
    <property type="entry name" value="NDH2-like_C"/>
</dbReference>
<dbReference type="PRINTS" id="PR00368">
    <property type="entry name" value="FADPNR"/>
</dbReference>
<dbReference type="Pfam" id="PF07992">
    <property type="entry name" value="Pyr_redox_2"/>
    <property type="match status" value="1"/>
</dbReference>
<evidence type="ECO:0000256" key="3">
    <source>
        <dbReference type="ARBA" id="ARBA00022630"/>
    </source>
</evidence>
<evidence type="ECO:0000313" key="13">
    <source>
        <dbReference type="Proteomes" id="UP000092967"/>
    </source>
</evidence>
<evidence type="ECO:0000256" key="1">
    <source>
        <dbReference type="ARBA" id="ARBA00005272"/>
    </source>
</evidence>
<dbReference type="InterPro" id="IPR045024">
    <property type="entry name" value="NDH-2"/>
</dbReference>
<comment type="similarity">
    <text evidence="1">Belongs to the NADH dehydrogenase family.</text>
</comment>
<dbReference type="PANTHER" id="PTHR43706">
    <property type="entry name" value="NADH DEHYDROGENASE"/>
    <property type="match status" value="1"/>
</dbReference>
<keyword evidence="3" id="KW-0285">Flavoprotein</keyword>
<keyword evidence="7" id="KW-0520">NAD</keyword>
<keyword evidence="4" id="KW-0274">FAD</keyword>
<evidence type="ECO:0000256" key="2">
    <source>
        <dbReference type="ARBA" id="ARBA00012637"/>
    </source>
</evidence>
<evidence type="ECO:0000256" key="4">
    <source>
        <dbReference type="ARBA" id="ARBA00022827"/>
    </source>
</evidence>
<dbReference type="STRING" id="1790137.AXE80_13535"/>